<dbReference type="RefSeq" id="WP_087099402.1">
    <property type="nucleotide sequence ID" value="NZ_CP066179.1"/>
</dbReference>
<dbReference type="SUPFAM" id="SSF75005">
    <property type="entry name" value="Arabinanase/levansucrase/invertase"/>
    <property type="match status" value="2"/>
</dbReference>
<dbReference type="EMBL" id="FMIK01000063">
    <property type="protein sequence ID" value="SCM06523.1"/>
    <property type="molecule type" value="Genomic_DNA"/>
</dbReference>
<evidence type="ECO:0000313" key="1">
    <source>
        <dbReference type="EMBL" id="SCM06523.1"/>
    </source>
</evidence>
<evidence type="ECO:0000313" key="2">
    <source>
        <dbReference type="Proteomes" id="UP000242164"/>
    </source>
</evidence>
<dbReference type="Gene3D" id="2.115.10.20">
    <property type="entry name" value="Glycosyl hydrolase domain, family 43"/>
    <property type="match status" value="2"/>
</dbReference>
<organism evidence="1 2">
    <name type="scientific">Bacillus cytotoxicus</name>
    <dbReference type="NCBI Taxonomy" id="580165"/>
    <lineage>
        <taxon>Bacteria</taxon>
        <taxon>Bacillati</taxon>
        <taxon>Bacillota</taxon>
        <taxon>Bacilli</taxon>
        <taxon>Bacillales</taxon>
        <taxon>Bacillaceae</taxon>
        <taxon>Bacillus</taxon>
        <taxon>Bacillus cereus group</taxon>
    </lineage>
</organism>
<proteinExistence type="predicted"/>
<comment type="caution">
    <text evidence="1">The sequence shown here is derived from an EMBL/GenBank/DDBJ whole genome shotgun (WGS) entry which is preliminary data.</text>
</comment>
<gene>
    <name evidence="1" type="ORF">BCB44BAC_04263</name>
</gene>
<dbReference type="AlphaFoldDB" id="A0AAX2CMY9"/>
<dbReference type="Proteomes" id="UP000242164">
    <property type="component" value="Unassembled WGS sequence"/>
</dbReference>
<name>A0AAX2CMY9_9BACI</name>
<sequence>MKNDTIAHWESIEKAFKSLNQANQKAVQDTIISIINANKILESVENFPKQVKQLNLGSALEELTEARIGTNGQIFDTLKERLDFKERELKKMSSTNAKFRLTLLSAYGDIDAYHPKVIHFSTKWNGYYYWMVFTPYPGGDQAKENPHLLVSNDMITWVEPNGYKNPLEPQPAGVPDKQYNSDTHIVYNSNLNRIEVFWRFVDDTAGTVTVYRKTSEDGINWSQKEVVFHNVRKKQDYLSPAIIFEDNKYKMWFVGNGYKILYTESDSGTSWEPLREIYIPFESKMNPWHLDVIHTDKGYEMVLVAFSNGQDRNTMSLFYTLSSDNISYSTAKEILSPSTQEFTWDNRGIYRACIMKKDDVYFIFYSAVNKKWERGTGISFGTKIEHLKGLEQHEVFIQNNIRAMNMVYKAFLRNYGLQLSVPREDGSFWKACLRFNSKNEVKFVDEFDVNNFINLAVSTIRTNNGMKFIDNSSYYNSREFKLSDKKKVSVVGIGNSDFLRVKSEKNPEQAGGIEVSAIVLEDSAIDTDDAREGSIRYNSKTKKHQGYNGTAWHDLY</sequence>
<reference evidence="1 2" key="1">
    <citation type="submission" date="2016-08" db="EMBL/GenBank/DDBJ databases">
        <authorList>
            <person name="Loux V."/>
            <person name="Rue O."/>
        </authorList>
    </citation>
    <scope>NUCLEOTIDE SEQUENCE [LARGE SCALE GENOMIC DNA]</scope>
    <source>
        <strain evidence="1 2">AFSSA_08CEB44bac</strain>
    </source>
</reference>
<accession>A0AAX2CMY9</accession>
<dbReference type="InterPro" id="IPR023296">
    <property type="entry name" value="Glyco_hydro_beta-prop_sf"/>
</dbReference>
<protein>
    <submittedName>
        <fullName evidence="1">Uncharacterized protein</fullName>
    </submittedName>
</protein>